<comment type="caution">
    <text evidence="1">The sequence shown here is derived from an EMBL/GenBank/DDBJ whole genome shotgun (WGS) entry which is preliminary data.</text>
</comment>
<dbReference type="RefSeq" id="WP_136382722.1">
    <property type="nucleotide sequence ID" value="NZ_VYUK01000013.1"/>
</dbReference>
<dbReference type="AlphaFoldDB" id="A0A5N0YLR1"/>
<reference evidence="1 2" key="1">
    <citation type="submission" date="2019-09" db="EMBL/GenBank/DDBJ databases">
        <title>Vancomyinc resistant enterococci isolated from farm animals in Switzerland.</title>
        <authorList>
            <person name="Stevens M.J.A."/>
            <person name="Stephan R."/>
            <person name="Morach M."/>
            <person name="Nuesch-Inderbinen M."/>
        </authorList>
    </citation>
    <scope>NUCLEOTIDE SEQUENCE [LARGE SCALE GENOMIC DNA]</scope>
    <source>
        <strain evidence="1 2">GH27</strain>
    </source>
</reference>
<evidence type="ECO:0000313" key="1">
    <source>
        <dbReference type="EMBL" id="KAA9202636.1"/>
    </source>
</evidence>
<sequence length="102" mass="12080">MKNKVAYRMMLERLNSRAWEENDERVVAEVQKIAKLTENKEKTRRKRVGRKIAIWQGGRILVTGTAQELSEVISMDKKTIWSRVRRGNVDSKGRQFKYLEEK</sequence>
<evidence type="ECO:0000313" key="2">
    <source>
        <dbReference type="Proteomes" id="UP000326078"/>
    </source>
</evidence>
<protein>
    <submittedName>
        <fullName evidence="1">DUF658 domain-containing protein</fullName>
    </submittedName>
</protein>
<gene>
    <name evidence="1" type="ORF">F6X95_14410</name>
</gene>
<dbReference type="Proteomes" id="UP000326078">
    <property type="component" value="Unassembled WGS sequence"/>
</dbReference>
<dbReference type="InterPro" id="IPR007020">
    <property type="entry name" value="DUF658"/>
</dbReference>
<organism evidence="1 2">
    <name type="scientific">Enterococcus durans</name>
    <dbReference type="NCBI Taxonomy" id="53345"/>
    <lineage>
        <taxon>Bacteria</taxon>
        <taxon>Bacillati</taxon>
        <taxon>Bacillota</taxon>
        <taxon>Bacilli</taxon>
        <taxon>Lactobacillales</taxon>
        <taxon>Enterococcaceae</taxon>
        <taxon>Enterococcus</taxon>
    </lineage>
</organism>
<dbReference type="EMBL" id="VYUT01000045">
    <property type="protein sequence ID" value="KAA9202636.1"/>
    <property type="molecule type" value="Genomic_DNA"/>
</dbReference>
<name>A0A5N0YLR1_9ENTE</name>
<accession>A0A5N0YLR1</accession>
<proteinExistence type="predicted"/>
<dbReference type="Pfam" id="PF04936">
    <property type="entry name" value="DUF658"/>
    <property type="match status" value="1"/>
</dbReference>